<dbReference type="EMBL" id="LHYE01000044">
    <property type="protein sequence ID" value="KXB06478.1"/>
    <property type="molecule type" value="Genomic_DNA"/>
</dbReference>
<gene>
    <name evidence="7" type="ORF">AKJ51_03645</name>
</gene>
<evidence type="ECO:0000256" key="2">
    <source>
        <dbReference type="ARBA" id="ARBA00009675"/>
    </source>
</evidence>
<dbReference type="GO" id="GO:0043852">
    <property type="term" value="F:monomethylamine methyltransferase activity"/>
    <property type="evidence" value="ECO:0007669"/>
    <property type="project" value="UniProtKB-EC"/>
</dbReference>
<comment type="similarity">
    <text evidence="2">Belongs to the monomethylamine methyltransferase family.</text>
</comment>
<dbReference type="AlphaFoldDB" id="A0A133VJ55"/>
<dbReference type="SUPFAM" id="SSF75098">
    <property type="entry name" value="Monomethylamine methyltransferase MtmB"/>
    <property type="match status" value="1"/>
</dbReference>
<keyword evidence="4" id="KW-0669">Pyrrolysine</keyword>
<evidence type="ECO:0000313" key="8">
    <source>
        <dbReference type="Proteomes" id="UP000070263"/>
    </source>
</evidence>
<sequence length="205" mass="22759">MARPIRSRGLDVLEAHLRFKEGEKVPEEEWDREVIPNTAKKYVNEYDIEMDPSKPIPEDEALKDDLFEAGIEMLTEIGIFNLDREKVMEVKEEEIKAGLAKAPKRLTLGSGKNAADLRQRTGNPDRPPLTQGGPTGAPVAEEDMVQMHQTYAQDTTVDTIVDGVPGSFRNQATPAGTPWEIAGAMFELRSVREACARADRPNMGL</sequence>
<evidence type="ECO:0000256" key="6">
    <source>
        <dbReference type="SAM" id="MobiDB-lite"/>
    </source>
</evidence>
<evidence type="ECO:0000313" key="7">
    <source>
        <dbReference type="EMBL" id="KXB06478.1"/>
    </source>
</evidence>
<comment type="pathway">
    <text evidence="1">One-carbon metabolism; methanogenesis from methylamine.</text>
</comment>
<feature type="region of interest" description="Disordered" evidence="6">
    <location>
        <begin position="106"/>
        <end position="138"/>
    </location>
</feature>
<dbReference type="UniPathway" id="UPA00643"/>
<dbReference type="EC" id="2.1.1.248" evidence="3"/>
<dbReference type="Proteomes" id="UP000070263">
    <property type="component" value="Unassembled WGS sequence"/>
</dbReference>
<dbReference type="GO" id="GO:0032259">
    <property type="term" value="P:methylation"/>
    <property type="evidence" value="ECO:0007669"/>
    <property type="project" value="InterPro"/>
</dbReference>
<dbReference type="InterPro" id="IPR008031">
    <property type="entry name" value="MtmB_MeTrfase"/>
</dbReference>
<dbReference type="Pfam" id="PF05369">
    <property type="entry name" value="MtmB"/>
    <property type="match status" value="1"/>
</dbReference>
<organism evidence="7 8">
    <name type="scientific">candidate division MSBL1 archaeon SCGC-AAA382A20</name>
    <dbReference type="NCBI Taxonomy" id="1698280"/>
    <lineage>
        <taxon>Archaea</taxon>
        <taxon>Methanobacteriati</taxon>
        <taxon>Methanobacteriota</taxon>
        <taxon>candidate division MSBL1</taxon>
    </lineage>
</organism>
<evidence type="ECO:0000256" key="4">
    <source>
        <dbReference type="ARBA" id="ARBA00022774"/>
    </source>
</evidence>
<name>A0A133VJ55_9EURY</name>
<dbReference type="InterPro" id="IPR036655">
    <property type="entry name" value="MtmB_sf"/>
</dbReference>
<proteinExistence type="inferred from homology"/>
<evidence type="ECO:0000256" key="3">
    <source>
        <dbReference type="ARBA" id="ARBA00012853"/>
    </source>
</evidence>
<evidence type="ECO:0000256" key="1">
    <source>
        <dbReference type="ARBA" id="ARBA00005111"/>
    </source>
</evidence>
<comment type="catalytic activity">
    <reaction evidence="5">
        <text>Co(I)-[methylamine-specific corrinoid protein] + methylamine + H(+) = methyl-Co(III)-[methylamine-specific corrinoid protein] + NH4(+)</text>
        <dbReference type="Rhea" id="RHEA:26059"/>
        <dbReference type="Rhea" id="RHEA-COMP:11120"/>
        <dbReference type="Rhea" id="RHEA-COMP:11121"/>
        <dbReference type="ChEBI" id="CHEBI:15378"/>
        <dbReference type="ChEBI" id="CHEBI:28938"/>
        <dbReference type="ChEBI" id="CHEBI:59338"/>
        <dbReference type="ChEBI" id="CHEBI:85033"/>
        <dbReference type="ChEBI" id="CHEBI:85035"/>
        <dbReference type="EC" id="2.1.1.248"/>
    </reaction>
</comment>
<dbReference type="Gene3D" id="3.20.20.460">
    <property type="entry name" value="Monomethylamine methyltransferase MtmB"/>
    <property type="match status" value="1"/>
</dbReference>
<evidence type="ECO:0000256" key="5">
    <source>
        <dbReference type="ARBA" id="ARBA00047505"/>
    </source>
</evidence>
<keyword evidence="8" id="KW-1185">Reference proteome</keyword>
<accession>A0A133VJ55</accession>
<comment type="caution">
    <text evidence="7">The sequence shown here is derived from an EMBL/GenBank/DDBJ whole genome shotgun (WGS) entry which is preliminary data.</text>
</comment>
<protein>
    <recommendedName>
        <fullName evidence="3">[methylamine--corrinoid protein] Co-methyltransferase</fullName>
        <ecNumber evidence="3">2.1.1.248</ecNumber>
    </recommendedName>
</protein>
<reference evidence="7 8" key="1">
    <citation type="journal article" date="2016" name="Sci. Rep.">
        <title>Metabolic traits of an uncultured archaeal lineage -MSBL1- from brine pools of the Red Sea.</title>
        <authorList>
            <person name="Mwirichia R."/>
            <person name="Alam I."/>
            <person name="Rashid M."/>
            <person name="Vinu M."/>
            <person name="Ba-Alawi W."/>
            <person name="Anthony Kamau A."/>
            <person name="Kamanda Ngugi D."/>
            <person name="Goker M."/>
            <person name="Klenk H.P."/>
            <person name="Bajic V."/>
            <person name="Stingl U."/>
        </authorList>
    </citation>
    <scope>NUCLEOTIDE SEQUENCE [LARGE SCALE GENOMIC DNA]</scope>
    <source>
        <strain evidence="7">SCGC-AAA382A20</strain>
    </source>
</reference>